<gene>
    <name evidence="1" type="ordered locus">CPF_2975</name>
</gene>
<dbReference type="KEGG" id="cpf:CPF_2975"/>
<dbReference type="AlphaFoldDB" id="A0A0H2YPK4"/>
<dbReference type="PaxDb" id="195103-CPF_2975"/>
<dbReference type="GO" id="GO:0009143">
    <property type="term" value="P:nucleoside triphosphate catabolic process"/>
    <property type="evidence" value="ECO:0007669"/>
    <property type="project" value="InterPro"/>
</dbReference>
<dbReference type="Pfam" id="PF12643">
    <property type="entry name" value="MazG-like"/>
    <property type="match status" value="1"/>
</dbReference>
<organism evidence="1 2">
    <name type="scientific">Clostridium perfringens (strain ATCC 13124 / DSM 756 / JCM 1290 / NCIMB 6125 / NCTC 8237 / Type A)</name>
    <dbReference type="NCBI Taxonomy" id="195103"/>
    <lineage>
        <taxon>Bacteria</taxon>
        <taxon>Bacillati</taxon>
        <taxon>Bacillota</taxon>
        <taxon>Clostridia</taxon>
        <taxon>Eubacteriales</taxon>
        <taxon>Clostridiaceae</taxon>
        <taxon>Clostridium</taxon>
    </lineage>
</organism>
<keyword evidence="2" id="KW-1185">Reference proteome</keyword>
<evidence type="ECO:0000313" key="1">
    <source>
        <dbReference type="EMBL" id="ABG82785.1"/>
    </source>
</evidence>
<dbReference type="Proteomes" id="UP000001823">
    <property type="component" value="Chromosome"/>
</dbReference>
<dbReference type="EMBL" id="CP000246">
    <property type="protein sequence ID" value="ABG82785.1"/>
    <property type="molecule type" value="Genomic_DNA"/>
</dbReference>
<proteinExistence type="predicted"/>
<evidence type="ECO:0008006" key="3">
    <source>
        <dbReference type="Google" id="ProtNLM"/>
    </source>
</evidence>
<name>A0A0H2YPK4_CLOP1</name>
<dbReference type="STRING" id="195103.CPF_2975"/>
<reference evidence="1 2" key="1">
    <citation type="journal article" date="2006" name="Genome Res.">
        <title>Skewed genomic variability in strains of the toxigenic bacterial pathogen, Clostridium perfringens.</title>
        <authorList>
            <person name="Myers G.S."/>
            <person name="Rasko D.A."/>
            <person name="Cheung J.K."/>
            <person name="Ravel J."/>
            <person name="Seshadri R."/>
            <person name="Deboy R.T."/>
            <person name="Ren Q."/>
            <person name="Varga J."/>
            <person name="Awad M.M."/>
            <person name="Brinkac L.M."/>
            <person name="Daugherty S.C."/>
            <person name="Haft D.H."/>
            <person name="Dodson R.J."/>
            <person name="Madupu R."/>
            <person name="Nelson W.C."/>
            <person name="Rosovitz M.J."/>
            <person name="Sullivan S.A."/>
            <person name="Khouri H."/>
            <person name="Dimitrov G.I."/>
            <person name="Watkins K.L."/>
            <person name="Mulligan S."/>
            <person name="Benton J."/>
            <person name="Radune D."/>
            <person name="Fisher D.J."/>
            <person name="Atkins H.S."/>
            <person name="Hiscox T."/>
            <person name="Jost B.H."/>
            <person name="Billington S.J."/>
            <person name="Songer J.G."/>
            <person name="McClane B.A."/>
            <person name="Titball R.W."/>
            <person name="Rood J.I."/>
            <person name="Melville S.B."/>
            <person name="Paulsen I.T."/>
        </authorList>
    </citation>
    <scope>NUCLEOTIDE SEQUENCE [LARGE SCALE GENOMIC DNA]</scope>
    <source>
        <strain evidence="2">ATCC 13124 / DSM 756 / JCM 1290 / NCIMB 6125 / NCTC 8237 / S 107 / Type A</strain>
    </source>
</reference>
<evidence type="ECO:0000313" key="2">
    <source>
        <dbReference type="Proteomes" id="UP000001823"/>
    </source>
</evidence>
<dbReference type="HOGENOM" id="CLU_163949_1_0_9"/>
<dbReference type="InterPro" id="IPR025984">
    <property type="entry name" value="DCTPP"/>
</dbReference>
<dbReference type="eggNOG" id="ENOG50332FJ">
    <property type="taxonomic scope" value="Bacteria"/>
</dbReference>
<accession>A0A0H2YPK4</accession>
<sequence>MKKDNFNIMGDIKIIEEIKAQIICILGELFTLLTRGSNVAKDAIVNCIASLIILLYILADKLGHSAIEVDETIKKSLKIGIVEEDNLEKQGGNLTKLFNHLKERR</sequence>
<protein>
    <recommendedName>
        <fullName evidence="3">MazG-like family</fullName>
    </recommendedName>
</protein>
<dbReference type="GO" id="GO:0047429">
    <property type="term" value="F:nucleoside triphosphate diphosphatase activity"/>
    <property type="evidence" value="ECO:0007669"/>
    <property type="project" value="InterPro"/>
</dbReference>
<dbReference type="RefSeq" id="WP_003459975.1">
    <property type="nucleotide sequence ID" value="NC_008261.1"/>
</dbReference>